<evidence type="ECO:0000313" key="3">
    <source>
        <dbReference type="Proteomes" id="UP000245768"/>
    </source>
</evidence>
<keyword evidence="3" id="KW-1185">Reference proteome</keyword>
<feature type="compositionally biased region" description="Low complexity" evidence="1">
    <location>
        <begin position="143"/>
        <end position="161"/>
    </location>
</feature>
<feature type="region of interest" description="Disordered" evidence="1">
    <location>
        <begin position="1"/>
        <end position="121"/>
    </location>
</feature>
<sequence length="214" mass="22179">MSQLVARLRETLESSTSSSQRPPLTQRRRSSSVPPLRSRDAHGTTHDGATPPMPIYGGDALPGRRRRRESESEGTDIAFSPVQPDAQSVPSPVGILQRPCASPPPAPSAGSAGAGAFSGPRKNRAMSLTLCVDELDLKRGKRASASSGSGASSLSPTGSYSQAGDNPPVPKAGAPVEAMGGNGASSFGTGRPLSFAKQEQQQAHGKRRRLGDPM</sequence>
<organism evidence="2 3">
    <name type="scientific">Acaromyces ingoldii</name>
    <dbReference type="NCBI Taxonomy" id="215250"/>
    <lineage>
        <taxon>Eukaryota</taxon>
        <taxon>Fungi</taxon>
        <taxon>Dikarya</taxon>
        <taxon>Basidiomycota</taxon>
        <taxon>Ustilaginomycotina</taxon>
        <taxon>Exobasidiomycetes</taxon>
        <taxon>Exobasidiales</taxon>
        <taxon>Cryptobasidiaceae</taxon>
        <taxon>Acaromyces</taxon>
    </lineage>
</organism>
<gene>
    <name evidence="2" type="ORF">FA10DRAFT_264778</name>
</gene>
<dbReference type="GeneID" id="37042705"/>
<dbReference type="AlphaFoldDB" id="A0A316YYU8"/>
<feature type="compositionally biased region" description="Basic residues" evidence="1">
    <location>
        <begin position="204"/>
        <end position="214"/>
    </location>
</feature>
<feature type="region of interest" description="Disordered" evidence="1">
    <location>
        <begin position="140"/>
        <end position="214"/>
    </location>
</feature>
<reference evidence="2 3" key="1">
    <citation type="journal article" date="2018" name="Mol. Biol. Evol.">
        <title>Broad Genomic Sampling Reveals a Smut Pathogenic Ancestry of the Fungal Clade Ustilaginomycotina.</title>
        <authorList>
            <person name="Kijpornyongpan T."/>
            <person name="Mondo S.J."/>
            <person name="Barry K."/>
            <person name="Sandor L."/>
            <person name="Lee J."/>
            <person name="Lipzen A."/>
            <person name="Pangilinan J."/>
            <person name="LaButti K."/>
            <person name="Hainaut M."/>
            <person name="Henrissat B."/>
            <person name="Grigoriev I.V."/>
            <person name="Spatafora J.W."/>
            <person name="Aime M.C."/>
        </authorList>
    </citation>
    <scope>NUCLEOTIDE SEQUENCE [LARGE SCALE GENOMIC DNA]</scope>
    <source>
        <strain evidence="2 3">MCA 4198</strain>
    </source>
</reference>
<dbReference type="EMBL" id="KZ819634">
    <property type="protein sequence ID" value="PWN94216.1"/>
    <property type="molecule type" value="Genomic_DNA"/>
</dbReference>
<proteinExistence type="predicted"/>
<protein>
    <submittedName>
        <fullName evidence="2">Uncharacterized protein</fullName>
    </submittedName>
</protein>
<feature type="compositionally biased region" description="Low complexity" evidence="1">
    <location>
        <begin position="13"/>
        <end position="36"/>
    </location>
</feature>
<dbReference type="RefSeq" id="XP_025381414.1">
    <property type="nucleotide sequence ID" value="XM_025520789.1"/>
</dbReference>
<accession>A0A316YYU8</accession>
<name>A0A316YYU8_9BASI</name>
<dbReference type="InParanoid" id="A0A316YYU8"/>
<dbReference type="Proteomes" id="UP000245768">
    <property type="component" value="Unassembled WGS sequence"/>
</dbReference>
<evidence type="ECO:0000313" key="2">
    <source>
        <dbReference type="EMBL" id="PWN94216.1"/>
    </source>
</evidence>
<feature type="compositionally biased region" description="Low complexity" evidence="1">
    <location>
        <begin position="108"/>
        <end position="120"/>
    </location>
</feature>
<evidence type="ECO:0000256" key="1">
    <source>
        <dbReference type="SAM" id="MobiDB-lite"/>
    </source>
</evidence>